<proteinExistence type="predicted"/>
<dbReference type="AlphaFoldDB" id="A0AB37CW23"/>
<sequence length="309" mass="35829">MTSLAQNFLNPNNKPLVIGDFTIRQDEEGRFMLGDLHKASGHNQKHQPAFFLRNQQTKDLIAEIEASANFQTSSENHSANLHSAVKVINGGDNRGTYVVKELVYAYAMWISPKFHLMVIRAYDSLVMEWLLNGKQTISPEQAGVLYNIVHTRANGNKNLIVQMWSRLKNHFKYSASYRELRAIHFEDAKHYLEVMDLNAKPEKHDSHDVVAQLDEYLKNLNSRYPALKCPYAYEAAMKIADDMSYRDTKKPQSYYVSFQNGKIITRWLEERFYPVDMIELSEIFEKFYKFSRSNDLLDIGRNLKANISS</sequence>
<protein>
    <submittedName>
        <fullName evidence="2">KilA-N domain-containing protein</fullName>
    </submittedName>
</protein>
<reference evidence="2 3" key="1">
    <citation type="journal article" date="2021" name="MSphere">
        <title>Complete Genome Sequencing of Acinetobacter baumannii AC1633 and Acinetobacter nosocomialis AC1530 Unveils a Large Multidrug-Resistant Plasmid Encoding the NDM-1 and OXA-58 Carbapenemases.</title>
        <authorList>
            <person name="Alattraqchi A.G."/>
            <person name="Mohd Rani F."/>
            <person name="A. Rahman N.I."/>
            <person name="Ismail S."/>
            <person name="Cleary D.W."/>
            <person name="Clarke S.C."/>
            <person name="Yeo C.C."/>
        </authorList>
    </citation>
    <scope>NUCLEOTIDE SEQUENCE [LARGE SCALE GENOMIC DNA]</scope>
    <source>
        <strain evidence="2 3">AC1530</strain>
    </source>
</reference>
<gene>
    <name evidence="2" type="ORF">GD578_13160</name>
</gene>
<evidence type="ECO:0000259" key="1">
    <source>
        <dbReference type="PROSITE" id="PS51301"/>
    </source>
</evidence>
<dbReference type="SMART" id="SM01252">
    <property type="entry name" value="KilA-N"/>
    <property type="match status" value="1"/>
</dbReference>
<accession>A0AB37CW23</accession>
<evidence type="ECO:0000313" key="3">
    <source>
        <dbReference type="Proteomes" id="UP000325778"/>
    </source>
</evidence>
<dbReference type="PROSITE" id="PS51301">
    <property type="entry name" value="KILA_N"/>
    <property type="match status" value="1"/>
</dbReference>
<name>A0AB37CW23_ACINO</name>
<organism evidence="2 3">
    <name type="scientific">Acinetobacter nosocomialis</name>
    <dbReference type="NCBI Taxonomy" id="106654"/>
    <lineage>
        <taxon>Bacteria</taxon>
        <taxon>Pseudomonadati</taxon>
        <taxon>Pseudomonadota</taxon>
        <taxon>Gammaproteobacteria</taxon>
        <taxon>Moraxellales</taxon>
        <taxon>Moraxellaceae</taxon>
        <taxon>Acinetobacter</taxon>
        <taxon>Acinetobacter calcoaceticus/baumannii complex</taxon>
    </lineage>
</organism>
<dbReference type="Proteomes" id="UP000325778">
    <property type="component" value="Chromosome"/>
</dbReference>
<dbReference type="Pfam" id="PF04383">
    <property type="entry name" value="KilA-N"/>
    <property type="match status" value="1"/>
</dbReference>
<feature type="domain" description="KilA-N" evidence="1">
    <location>
        <begin position="12"/>
        <end position="125"/>
    </location>
</feature>
<dbReference type="InterPro" id="IPR018004">
    <property type="entry name" value="KilA/APSES_HTH"/>
</dbReference>
<dbReference type="InterPro" id="IPR017880">
    <property type="entry name" value="KilA_N"/>
</dbReference>
<evidence type="ECO:0000313" key="2">
    <source>
        <dbReference type="EMBL" id="QGA44711.1"/>
    </source>
</evidence>
<dbReference type="RefSeq" id="WP_153518578.1">
    <property type="nucleotide sequence ID" value="NZ_CP045560.1"/>
</dbReference>
<dbReference type="EMBL" id="CP045560">
    <property type="protein sequence ID" value="QGA44711.1"/>
    <property type="molecule type" value="Genomic_DNA"/>
</dbReference>